<evidence type="ECO:0000256" key="3">
    <source>
        <dbReference type="ARBA" id="ARBA00022679"/>
    </source>
</evidence>
<dbReference type="GO" id="GO:0046872">
    <property type="term" value="F:metal ion binding"/>
    <property type="evidence" value="ECO:0007669"/>
    <property type="project" value="UniProtKB-KW"/>
</dbReference>
<evidence type="ECO:0000259" key="9">
    <source>
        <dbReference type="Pfam" id="PF00266"/>
    </source>
</evidence>
<evidence type="ECO:0000256" key="7">
    <source>
        <dbReference type="ARBA" id="ARBA00023014"/>
    </source>
</evidence>
<comment type="similarity">
    <text evidence="2">Belongs to the class-V pyridoxal-phosphate-dependent aminotransferase family. NifS/IscS subfamily.</text>
</comment>
<dbReference type="OrthoDB" id="9808002at2"/>
<dbReference type="Gene3D" id="3.90.1150.10">
    <property type="entry name" value="Aspartate Aminotransferase, domain 1"/>
    <property type="match status" value="1"/>
</dbReference>
<feature type="domain" description="Aminotransferase class V" evidence="9">
    <location>
        <begin position="12"/>
        <end position="389"/>
    </location>
</feature>
<evidence type="ECO:0000256" key="6">
    <source>
        <dbReference type="ARBA" id="ARBA00023004"/>
    </source>
</evidence>
<dbReference type="SUPFAM" id="SSF53383">
    <property type="entry name" value="PLP-dependent transferases"/>
    <property type="match status" value="1"/>
</dbReference>
<dbReference type="InterPro" id="IPR015422">
    <property type="entry name" value="PyrdxlP-dep_Trfase_small"/>
</dbReference>
<organism evidence="10 11">
    <name type="scientific">Slackia equolifaciens</name>
    <dbReference type="NCBI Taxonomy" id="498718"/>
    <lineage>
        <taxon>Bacteria</taxon>
        <taxon>Bacillati</taxon>
        <taxon>Actinomycetota</taxon>
        <taxon>Coriobacteriia</taxon>
        <taxon>Eggerthellales</taxon>
        <taxon>Eggerthellaceae</taxon>
        <taxon>Slackia</taxon>
    </lineage>
</organism>
<keyword evidence="11" id="KW-1185">Reference proteome</keyword>
<evidence type="ECO:0000256" key="2">
    <source>
        <dbReference type="ARBA" id="ARBA00006490"/>
    </source>
</evidence>
<dbReference type="FunFam" id="3.40.640.10:FF:000084">
    <property type="entry name" value="IscS-like cysteine desulfurase"/>
    <property type="match status" value="1"/>
</dbReference>
<evidence type="ECO:0000256" key="5">
    <source>
        <dbReference type="ARBA" id="ARBA00022898"/>
    </source>
</evidence>
<dbReference type="Pfam" id="PF00266">
    <property type="entry name" value="Aminotran_5"/>
    <property type="match status" value="1"/>
</dbReference>
<dbReference type="InterPro" id="IPR016454">
    <property type="entry name" value="Cysteine_dSase"/>
</dbReference>
<name>A0A3N0B1R4_9ACTN</name>
<dbReference type="RefSeq" id="WP_123208329.1">
    <property type="nucleotide sequence ID" value="NZ_JBHTHO010000001.1"/>
</dbReference>
<evidence type="ECO:0000313" key="10">
    <source>
        <dbReference type="EMBL" id="RNL41045.1"/>
    </source>
</evidence>
<evidence type="ECO:0000256" key="8">
    <source>
        <dbReference type="ARBA" id="ARBA00050776"/>
    </source>
</evidence>
<evidence type="ECO:0000256" key="1">
    <source>
        <dbReference type="ARBA" id="ARBA00001933"/>
    </source>
</evidence>
<dbReference type="InterPro" id="IPR000192">
    <property type="entry name" value="Aminotrans_V_dom"/>
</dbReference>
<dbReference type="PANTHER" id="PTHR11601">
    <property type="entry name" value="CYSTEINE DESULFURYLASE FAMILY MEMBER"/>
    <property type="match status" value="1"/>
</dbReference>
<dbReference type="InterPro" id="IPR015421">
    <property type="entry name" value="PyrdxlP-dep_Trfase_major"/>
</dbReference>
<dbReference type="EMBL" id="QIBX01000003">
    <property type="protein sequence ID" value="RNL41045.1"/>
    <property type="molecule type" value="Genomic_DNA"/>
</dbReference>
<dbReference type="PIRSF" id="PIRSF005572">
    <property type="entry name" value="NifS"/>
    <property type="match status" value="1"/>
</dbReference>
<keyword evidence="5" id="KW-0663">Pyridoxal phosphate</keyword>
<gene>
    <name evidence="10" type="ORF">DMP06_03365</name>
</gene>
<keyword evidence="3" id="KW-0808">Transferase</keyword>
<dbReference type="AlphaFoldDB" id="A0A3N0B1R4"/>
<dbReference type="Gene3D" id="1.10.260.50">
    <property type="match status" value="1"/>
</dbReference>
<dbReference type="GO" id="GO:0051536">
    <property type="term" value="F:iron-sulfur cluster binding"/>
    <property type="evidence" value="ECO:0007669"/>
    <property type="project" value="UniProtKB-KW"/>
</dbReference>
<proteinExistence type="inferred from homology"/>
<protein>
    <submittedName>
        <fullName evidence="10">Cysteine desulfurase</fullName>
    </submittedName>
</protein>
<evidence type="ECO:0000256" key="4">
    <source>
        <dbReference type="ARBA" id="ARBA00022723"/>
    </source>
</evidence>
<keyword evidence="4" id="KW-0479">Metal-binding</keyword>
<comment type="caution">
    <text evidence="10">The sequence shown here is derived from an EMBL/GenBank/DDBJ whole genome shotgun (WGS) entry which is preliminary data.</text>
</comment>
<accession>A0A3N0B1R4</accession>
<comment type="catalytic activity">
    <reaction evidence="8">
        <text>(sulfur carrier)-H + L-cysteine = (sulfur carrier)-SH + L-alanine</text>
        <dbReference type="Rhea" id="RHEA:43892"/>
        <dbReference type="Rhea" id="RHEA-COMP:14737"/>
        <dbReference type="Rhea" id="RHEA-COMP:14739"/>
        <dbReference type="ChEBI" id="CHEBI:29917"/>
        <dbReference type="ChEBI" id="CHEBI:35235"/>
        <dbReference type="ChEBI" id="CHEBI:57972"/>
        <dbReference type="ChEBI" id="CHEBI:64428"/>
        <dbReference type="EC" id="2.8.1.7"/>
    </reaction>
</comment>
<dbReference type="Proteomes" id="UP000269591">
    <property type="component" value="Unassembled WGS sequence"/>
</dbReference>
<comment type="cofactor">
    <cofactor evidence="1">
        <name>pyridoxal 5'-phosphate</name>
        <dbReference type="ChEBI" id="CHEBI:597326"/>
    </cofactor>
</comment>
<dbReference type="Gene3D" id="3.40.640.10">
    <property type="entry name" value="Type I PLP-dependent aspartate aminotransferase-like (Major domain)"/>
    <property type="match status" value="1"/>
</dbReference>
<dbReference type="InterPro" id="IPR015424">
    <property type="entry name" value="PyrdxlP-dep_Trfase"/>
</dbReference>
<keyword evidence="7" id="KW-0411">Iron-sulfur</keyword>
<dbReference type="PANTHER" id="PTHR11601:SF34">
    <property type="entry name" value="CYSTEINE DESULFURASE"/>
    <property type="match status" value="1"/>
</dbReference>
<dbReference type="GO" id="GO:0031071">
    <property type="term" value="F:cysteine desulfurase activity"/>
    <property type="evidence" value="ECO:0007669"/>
    <property type="project" value="UniProtKB-EC"/>
</dbReference>
<evidence type="ECO:0000313" key="11">
    <source>
        <dbReference type="Proteomes" id="UP000269591"/>
    </source>
</evidence>
<sequence>MPALTAPTHRVIYLDNAATTPLCEEAACAMEPFLACGLEGRFGNANSLHRVGRAAFAALEDARMRVARALHAHRPDEIAFTSGATESDNAALIGIAIAAREKARLKHGLASGGRIAISRIEHDAVLNATRLLKDLGFAIDFIENDRNGRIDPAALTDALHDDTLLVSVMAANNEVGTVQPIRELAARAHEHGALFHTDAVQALGKIEVDLASWDVDSASFSAHKVYGPKGVGVLYLKSGTPFRPFLAGGGQERGLRSGTQNVAGTVGAAVAIERAVQRRKAFAQTTMPVRDYLYGELCKHAKITPSVTVGSGSSDFLPTIVNVCVRGCESQTLIMQLDLRGFCVSGGSACSSNSLDPSHVLTALSIPRNLAQGSLRLSLGEDASIQQADSFIEAFKEVVDAWS</sequence>
<reference evidence="11" key="1">
    <citation type="submission" date="2018-05" db="EMBL/GenBank/DDBJ databases">
        <title>Genome Sequencing of selected type strains of the family Eggerthellaceae.</title>
        <authorList>
            <person name="Danylec N."/>
            <person name="Stoll D.A."/>
            <person name="Doetsch A."/>
            <person name="Huch M."/>
        </authorList>
    </citation>
    <scope>NUCLEOTIDE SEQUENCE [LARGE SCALE GENOMIC DNA]</scope>
    <source>
        <strain evidence="11">DSM 24851</strain>
    </source>
</reference>
<keyword evidence="6" id="KW-0408">Iron</keyword>